<dbReference type="SMART" id="SM00146">
    <property type="entry name" value="PI3Kc"/>
    <property type="match status" value="1"/>
</dbReference>
<dbReference type="SUPFAM" id="SSF56112">
    <property type="entry name" value="Protein kinase-like (PK-like)"/>
    <property type="match status" value="1"/>
</dbReference>
<keyword evidence="12 16" id="KW-0539">Nucleus</keyword>
<comment type="function">
    <text evidence="13 16">Serine/threonine protein kinase which activates checkpoint signaling upon genotoxic stresses such as ionizing radiation (IR), ultraviolet light (UV), or DNA replication stalling, thereby acting as a DNA damage sensor. Recognizes the substrate consensus sequence [ST]-Q. Phosphorylates histone H2A to form H2AS128ph (gamma-H2A) at sites of DNA damage, involved in the regulation of DNA damage response mechanism. Required for the control of telomere length and genome stability.</text>
</comment>
<dbReference type="InterPro" id="IPR016024">
    <property type="entry name" value="ARM-type_fold"/>
</dbReference>
<dbReference type="Pfam" id="PF11640">
    <property type="entry name" value="TAN"/>
    <property type="match status" value="1"/>
</dbReference>
<evidence type="ECO:0000259" key="20">
    <source>
        <dbReference type="PROSITE" id="PS51190"/>
    </source>
</evidence>
<evidence type="ECO:0000256" key="14">
    <source>
        <dbReference type="ARBA" id="ARBA00047899"/>
    </source>
</evidence>
<dbReference type="EMBL" id="CAVMBE010000007">
    <property type="protein sequence ID" value="CAK3858781.1"/>
    <property type="molecule type" value="Genomic_DNA"/>
</dbReference>
<keyword evidence="16" id="KW-0158">Chromosome</keyword>
<comment type="catalytic activity">
    <reaction evidence="15">
        <text>L-seryl-[protein] + ATP = O-phospho-L-seryl-[protein] + ADP + H(+)</text>
        <dbReference type="Rhea" id="RHEA:17989"/>
        <dbReference type="Rhea" id="RHEA-COMP:9863"/>
        <dbReference type="Rhea" id="RHEA-COMP:11604"/>
        <dbReference type="ChEBI" id="CHEBI:15378"/>
        <dbReference type="ChEBI" id="CHEBI:29999"/>
        <dbReference type="ChEBI" id="CHEBI:30616"/>
        <dbReference type="ChEBI" id="CHEBI:83421"/>
        <dbReference type="ChEBI" id="CHEBI:456216"/>
        <dbReference type="EC" id="2.7.11.1"/>
    </reaction>
</comment>
<evidence type="ECO:0000313" key="21">
    <source>
        <dbReference type="EMBL" id="CAK3858781.1"/>
    </source>
</evidence>
<keyword evidence="6 16" id="KW-0723">Serine/threonine-protein kinase</keyword>
<evidence type="ECO:0000256" key="17">
    <source>
        <dbReference type="SAM" id="MobiDB-lite"/>
    </source>
</evidence>
<dbReference type="GO" id="GO:0004674">
    <property type="term" value="F:protein serine/threonine kinase activity"/>
    <property type="evidence" value="ECO:0007669"/>
    <property type="project" value="UniProtKB-KW"/>
</dbReference>
<accession>A0AAI8YTN4</accession>
<dbReference type="InterPro" id="IPR000403">
    <property type="entry name" value="PI3/4_kinase_cat_dom"/>
</dbReference>
<dbReference type="InterPro" id="IPR044107">
    <property type="entry name" value="PIKKc_ATM"/>
</dbReference>
<dbReference type="SUPFAM" id="SSF48371">
    <property type="entry name" value="ARM repeat"/>
    <property type="match status" value="1"/>
</dbReference>
<gene>
    <name evidence="21" type="ORF">LECACI_7A001782</name>
</gene>
<dbReference type="PROSITE" id="PS00915">
    <property type="entry name" value="PI3_4_KINASE_1"/>
    <property type="match status" value="1"/>
</dbReference>
<keyword evidence="22" id="KW-1185">Reference proteome</keyword>
<comment type="subunit">
    <text evidence="3">Associates with DNA double-strand breaks.</text>
</comment>
<feature type="domain" description="PI3K/PI4K catalytic" evidence="18">
    <location>
        <begin position="2584"/>
        <end position="2895"/>
    </location>
</feature>
<keyword evidence="16" id="KW-0156">Chromatin regulator</keyword>
<evidence type="ECO:0000256" key="9">
    <source>
        <dbReference type="ARBA" id="ARBA00022763"/>
    </source>
</evidence>
<dbReference type="Pfam" id="PF00454">
    <property type="entry name" value="PI3_PI4_kinase"/>
    <property type="match status" value="1"/>
</dbReference>
<dbReference type="EC" id="2.7.11.1" evidence="4 16"/>
<evidence type="ECO:0000256" key="13">
    <source>
        <dbReference type="ARBA" id="ARBA00025079"/>
    </source>
</evidence>
<keyword evidence="9 16" id="KW-0227">DNA damage</keyword>
<evidence type="ECO:0000256" key="3">
    <source>
        <dbReference type="ARBA" id="ARBA00011370"/>
    </source>
</evidence>
<feature type="region of interest" description="Disordered" evidence="17">
    <location>
        <begin position="2868"/>
        <end position="2892"/>
    </location>
</feature>
<comment type="subcellular location">
    <subcellularLocation>
        <location evidence="16">Chromosome</location>
        <location evidence="16">Telomere</location>
    </subcellularLocation>
    <subcellularLocation>
        <location evidence="1 16">Nucleus</location>
    </subcellularLocation>
</comment>
<evidence type="ECO:0000256" key="15">
    <source>
        <dbReference type="ARBA" id="ARBA00048679"/>
    </source>
</evidence>
<evidence type="ECO:0000256" key="5">
    <source>
        <dbReference type="ARBA" id="ARBA00014619"/>
    </source>
</evidence>
<evidence type="ECO:0000256" key="2">
    <source>
        <dbReference type="ARBA" id="ARBA00010769"/>
    </source>
</evidence>
<feature type="domain" description="FAT" evidence="19">
    <location>
        <begin position="1869"/>
        <end position="2480"/>
    </location>
</feature>
<reference evidence="21" key="1">
    <citation type="submission" date="2023-11" db="EMBL/GenBank/DDBJ databases">
        <authorList>
            <person name="Alioto T."/>
            <person name="Alioto T."/>
            <person name="Gomez Garrido J."/>
        </authorList>
    </citation>
    <scope>NUCLEOTIDE SEQUENCE</scope>
</reference>
<evidence type="ECO:0000256" key="1">
    <source>
        <dbReference type="ARBA" id="ARBA00004123"/>
    </source>
</evidence>
<evidence type="ECO:0000313" key="22">
    <source>
        <dbReference type="Proteomes" id="UP001296104"/>
    </source>
</evidence>
<evidence type="ECO:0000259" key="19">
    <source>
        <dbReference type="PROSITE" id="PS51189"/>
    </source>
</evidence>
<comment type="similarity">
    <text evidence="2 16">Belongs to the PI3/PI4-kinase family. ATM subfamily.</text>
</comment>
<dbReference type="GO" id="GO:0005524">
    <property type="term" value="F:ATP binding"/>
    <property type="evidence" value="ECO:0007669"/>
    <property type="project" value="UniProtKB-KW"/>
</dbReference>
<keyword evidence="10 16" id="KW-0418">Kinase</keyword>
<dbReference type="InterPro" id="IPR038980">
    <property type="entry name" value="ATM_plant"/>
</dbReference>
<dbReference type="GO" id="GO:0006325">
    <property type="term" value="P:chromatin organization"/>
    <property type="evidence" value="ECO:0007669"/>
    <property type="project" value="UniProtKB-KW"/>
</dbReference>
<dbReference type="InterPro" id="IPR021668">
    <property type="entry name" value="TAN"/>
</dbReference>
<dbReference type="InterPro" id="IPR036940">
    <property type="entry name" value="PI3/4_kinase_cat_sf"/>
</dbReference>
<dbReference type="PANTHER" id="PTHR37079:SF4">
    <property type="entry name" value="SERINE_THREONINE-PROTEIN KINASE ATM"/>
    <property type="match status" value="1"/>
</dbReference>
<keyword evidence="16" id="KW-0779">Telomere</keyword>
<evidence type="ECO:0000259" key="18">
    <source>
        <dbReference type="PROSITE" id="PS50290"/>
    </source>
</evidence>
<dbReference type="GO" id="GO:0005634">
    <property type="term" value="C:nucleus"/>
    <property type="evidence" value="ECO:0007669"/>
    <property type="project" value="UniProtKB-SubCell"/>
</dbReference>
<dbReference type="Gene3D" id="3.30.1010.10">
    <property type="entry name" value="Phosphatidylinositol 3-kinase Catalytic Subunit, Chain A, domain 4"/>
    <property type="match status" value="1"/>
</dbReference>
<dbReference type="GO" id="GO:0035556">
    <property type="term" value="P:intracellular signal transduction"/>
    <property type="evidence" value="ECO:0007669"/>
    <property type="project" value="UniProtKB-ARBA"/>
</dbReference>
<dbReference type="PROSITE" id="PS51189">
    <property type="entry name" value="FAT"/>
    <property type="match status" value="1"/>
</dbReference>
<sequence length="2938" mass="328571">MAEVTLADATRNIESSNAKDRKQGLADLKHVLRFNQNNAHVKGLSNRSCLKVYQAIFQVAVDGRSALVNAKTPTLKVTTENHLFEVASALRLSVEAGLKILLLKSVLALRNHIVETIYLSAGDFCEPLALEYMKCLRTIFTFQPHVEQLASASEWEATMSFCLDCLKKVEAETMDEHGEIDVATSSGQTNRTSYRSSARSFARESAASQGPRSKTKMVAEQVIACLRLMTAAPNAPLKQQARSILWTLIEHLKASSNINPSIPDAFTAINNVLAWSRTEQIELTQEVTSHLVRLVRQMWFSRSKALSEMLTTLWLLQPYITRAMRRQAAISLRTDLVGLAQAIQSVYEQDNSNTKQLGLDDIRLEIDPAQHREDGQVSSPLFTLKCNGARAESNWILVHVLKSIYRLLNASRQDGKLAENYQESINGDENVDPNPRSKKRQRQQDEFLSLVETIITGTPNAKICALQVVAFLAQEIPMSTSQLTKTLEALSVSCVDEHGTVVSWSFLALASCACQASATGAKFVLHWTSAWQIATRSLSNASSCRAASYALYIMMQLRLIPQASISELLQVATDTLDLSGPALLSDAVSLLLRGLLKASHQLSPEVASRTAESIIGWLSHVFTPSRLQEQDRAYVMASSTYDPCDVTWLVAMCLGQELHTSGMIGLQVWEGPAQTWLLCRAQDELVSYLILRPADSEAINPALTDASVLVPALGAPARVSCEAQLLTHLISETTRINETWKSLTRPGIDTWIMLCKACCIVNCMASCVTFKDTRRHHHLQKQSEALTAALCDYLVNPSCEDAKLDILLSIFSKSLTGLARRELGLEFRPTDCETLLCSRISVALSQRQNARHDNDGVDAMDIDDDFGSQESGASKVTAQSTGTTNDMDLAFSRATLRSSLALYANVVNAVTAERVSMQGSGVQAAAVVSDYICDQSQSFVVSCRDVLSSLPGLGLELSAQETEKILSYLFETKSAFINNYSYARSEVVIGTILDFLSSQSNVWTDQANRTLYNLGLDIYEWCTELLGEGSLSANVQKRISRLLLELCHVNPDYTANTDSSADSPMRSILTLLEQGSITLMFHLSKRISEVFGIFVLAKHAAIFEDIVEKLPDNADWLEGIAMRLLILSNLASAWHSLLRYCVYYMFETAGRVKTSLEHATHCVEQLSMRLPLKSPQKLFSAFAPQLLHTYIDTQQPLARLPFAAFQYTSLGDLLRVNESEVCAQLVTRGCLDGLDTMTKHMKLLHGDLIRRSFAKCMAYTLGRDVSKSDGKPDIENRLRTLIDGKGEAKAMIIERWPTIIGYLYLSLRQDDPEDSWMTVHSGYTTAARALSEMKSYSYSSRNLPECQQPSFPSKNFFHETERLNRRLGSESTPWTSSAFTLVARMLLDAIDESLGSLHACLMVRRMRILISMAGEVAYQGFALEMLLHSLRPFVSDTECADDALGMIQYLLNHGREYLSNNLEFLRGIIILLVLQVRRHARLKRDRSTQESQHTATVQKMYGFQKWLVRYLDQTIGHGGTLSDGVLKEKLLHIQLPGNARRDTPESFLLLFLLDQWRPDSSVCSKADSTEAFEIFSENFEAPPLVSVDCLGDDEAAVRFSDPIWQVVRSAPLPEAFTTWAAQVLGRAYASNGRRPQNLARRSTVAEEMVRQASSEGNIVAESQAKIAKCTGELLFSRSRTEAGLAEYCLRRLYEMQGAEVDETLAFEQMLPEVVIDAVREATFHYVPALATQLAPIAAEMPPLRQSLRDVYANSTEEWTTTIAVNMCGRASDVPHVAALGPLIQHVRGLASELLPSMIHLLLTREVDRSTTLRTELSTFFSECLSETDAAFYPKQQFILELLLYLRSQPLPNENTKVDRHRWLDIDYLLAADAGSRCGMPTSALLLAESVSSPAPATRQSGKRASTRTSLTQAPNLEVPHSLLLAIYKQVEEPDSFYGVQQAANLESVLDRLDHERDGFRSLMFRSAQLDSHMRNSGNRNNEDTIGMIRSLSDLNFNGLALALLNQGVGSSAQSTEAMLKAAQTLQQWDINPPEEKGAKLPVTFLAFQDLGRSSNVQDVHTRMQSHLTAHTKQALDLRTTSVPAHSWYGALASLAEVCEVLSSVDQQELDTRYDIMQSRMQWMQLARFDDVKPILTGRQTLFGVLRRNESLRNLLHFDVRQCHGLEARALLSGSRLAREHARLQEALAATTSVSDLMKHYEAIDLHVSAAVKLETASVLWEAGELSASVRMLRDTLDITNLEKQDVAVGRSGLEAQLAYQLANARLEKPEEILSNYLKPAIGHLKNRKAGREAGKVFYEFAAFCDHELQSPSNIENFNRIIKLRQGKEDEVEAIKLAMRNSKKVVGDREDLRKSLTKAQAWLDIDKMEEKGLRDARNHYIHQSLRNYLLALGASDDHDICVLRFFALWLENAEDDEANGIALKYLSDVPSWKFVLLMNQLISRAEEQPSTFQTALQRLLVRICAQHPHHSAHHLFAASRRPNNADPASNSRYSAAKAVYTEVCTDSKSKELIGERIFKADALSKAFAELKPVLPERHSKFSANQFKESKSVVEQMPRLRLPPITMSIALRPSGDYQDVPIVQRYEQRCSVMNGNSAPKLATCLASDGVQYKQLFKSGDDLRQDAIMEQVFEEVSKMLRNHRATRQRDLKVRTYKVVPLSAKSGIIEFVPNSIPLNDFLRPAHRSYHPQDWTDTKVREMIHHAYQSGNQEQRVKEYQKVCQHLHPVLRHFFFERYDDPDDWFQKRTAYTRTTASISILGHVLGLGDRHNSNIMLDTATGEVVHIDLGVAFEAGRILPIPELVPFRLTRDIVDGMGSTKTEGVFRRCCEFTLDAVREDKDSIMTLLNVLRYDPLYSWTVSPLRAKKMQEALETGHSRRINDDTPSRKREEEAGEADRALSIVEKKLSKTLSTAAAVNELIQAATDEKNLATLFHGWAAWF</sequence>
<evidence type="ECO:0000256" key="8">
    <source>
        <dbReference type="ARBA" id="ARBA00022741"/>
    </source>
</evidence>
<name>A0AAI8YTN4_9PEZI</name>
<dbReference type="PROSITE" id="PS51190">
    <property type="entry name" value="FATC"/>
    <property type="match status" value="1"/>
</dbReference>
<organism evidence="21 22">
    <name type="scientific">Lecanosticta acicola</name>
    <dbReference type="NCBI Taxonomy" id="111012"/>
    <lineage>
        <taxon>Eukaryota</taxon>
        <taxon>Fungi</taxon>
        <taxon>Dikarya</taxon>
        <taxon>Ascomycota</taxon>
        <taxon>Pezizomycotina</taxon>
        <taxon>Dothideomycetes</taxon>
        <taxon>Dothideomycetidae</taxon>
        <taxon>Mycosphaerellales</taxon>
        <taxon>Mycosphaerellaceae</taxon>
        <taxon>Lecanosticta</taxon>
    </lineage>
</organism>
<dbReference type="Gene3D" id="1.10.1070.11">
    <property type="entry name" value="Phosphatidylinositol 3-/4-kinase, catalytic domain"/>
    <property type="match status" value="1"/>
</dbReference>
<dbReference type="GO" id="GO:0000781">
    <property type="term" value="C:chromosome, telomeric region"/>
    <property type="evidence" value="ECO:0007669"/>
    <property type="project" value="UniProtKB-SubCell"/>
</dbReference>
<keyword evidence="8 16" id="KW-0547">Nucleotide-binding</keyword>
<keyword evidence="11 16" id="KW-0067">ATP-binding</keyword>
<dbReference type="SMART" id="SM01343">
    <property type="entry name" value="FATC"/>
    <property type="match status" value="1"/>
</dbReference>
<proteinExistence type="inferred from homology"/>
<evidence type="ECO:0000256" key="6">
    <source>
        <dbReference type="ARBA" id="ARBA00022527"/>
    </source>
</evidence>
<evidence type="ECO:0000256" key="12">
    <source>
        <dbReference type="ARBA" id="ARBA00023242"/>
    </source>
</evidence>
<dbReference type="InterPro" id="IPR014009">
    <property type="entry name" value="PIK_FAT"/>
</dbReference>
<evidence type="ECO:0000256" key="10">
    <source>
        <dbReference type="ARBA" id="ARBA00022777"/>
    </source>
</evidence>
<evidence type="ECO:0000256" key="11">
    <source>
        <dbReference type="ARBA" id="ARBA00022840"/>
    </source>
</evidence>
<evidence type="ECO:0000256" key="4">
    <source>
        <dbReference type="ARBA" id="ARBA00012513"/>
    </source>
</evidence>
<dbReference type="PROSITE" id="PS50290">
    <property type="entry name" value="PI3_4_KINASE_3"/>
    <property type="match status" value="1"/>
</dbReference>
<dbReference type="InterPro" id="IPR003152">
    <property type="entry name" value="FATC_dom"/>
</dbReference>
<dbReference type="PROSITE" id="PS00916">
    <property type="entry name" value="PI3_4_KINASE_2"/>
    <property type="match status" value="1"/>
</dbReference>
<comment type="catalytic activity">
    <reaction evidence="14 16">
        <text>L-threonyl-[protein] + ATP = O-phospho-L-threonyl-[protein] + ADP + H(+)</text>
        <dbReference type="Rhea" id="RHEA:46608"/>
        <dbReference type="Rhea" id="RHEA-COMP:11060"/>
        <dbReference type="Rhea" id="RHEA-COMP:11605"/>
        <dbReference type="ChEBI" id="CHEBI:15378"/>
        <dbReference type="ChEBI" id="CHEBI:30013"/>
        <dbReference type="ChEBI" id="CHEBI:30616"/>
        <dbReference type="ChEBI" id="CHEBI:61977"/>
        <dbReference type="ChEBI" id="CHEBI:456216"/>
        <dbReference type="EC" id="2.7.11.1"/>
    </reaction>
</comment>
<dbReference type="SMART" id="SM01342">
    <property type="entry name" value="TAN"/>
    <property type="match status" value="1"/>
</dbReference>
<dbReference type="PANTHER" id="PTHR37079">
    <property type="entry name" value="SERINE/THREONINE-PROTEIN KINASE ATM"/>
    <property type="match status" value="1"/>
</dbReference>
<feature type="region of interest" description="Disordered" evidence="17">
    <location>
        <begin position="422"/>
        <end position="442"/>
    </location>
</feature>
<dbReference type="Proteomes" id="UP001296104">
    <property type="component" value="Unassembled WGS sequence"/>
</dbReference>
<dbReference type="Pfam" id="PF02260">
    <property type="entry name" value="FATC"/>
    <property type="match status" value="1"/>
</dbReference>
<comment type="caution">
    <text evidence="21">The sequence shown here is derived from an EMBL/GenBank/DDBJ whole genome shotgun (WGS) entry which is preliminary data.</text>
</comment>
<dbReference type="InterPro" id="IPR018936">
    <property type="entry name" value="PI3/4_kinase_CS"/>
</dbReference>
<protein>
    <recommendedName>
        <fullName evidence="5 16">Serine/threonine-protein kinase Tel1</fullName>
        <ecNumber evidence="4 16">2.7.11.1</ecNumber>
    </recommendedName>
</protein>
<dbReference type="CDD" id="cd05171">
    <property type="entry name" value="PIKKc_ATM"/>
    <property type="match status" value="1"/>
</dbReference>
<feature type="domain" description="FATC" evidence="20">
    <location>
        <begin position="2906"/>
        <end position="2938"/>
    </location>
</feature>
<keyword evidence="7 16" id="KW-0808">Transferase</keyword>
<dbReference type="InterPro" id="IPR011009">
    <property type="entry name" value="Kinase-like_dom_sf"/>
</dbReference>
<dbReference type="GO" id="GO:0006281">
    <property type="term" value="P:DNA repair"/>
    <property type="evidence" value="ECO:0007669"/>
    <property type="project" value="InterPro"/>
</dbReference>
<evidence type="ECO:0000256" key="16">
    <source>
        <dbReference type="RuleBase" id="RU365027"/>
    </source>
</evidence>
<evidence type="ECO:0000256" key="7">
    <source>
        <dbReference type="ARBA" id="ARBA00022679"/>
    </source>
</evidence>